<sequence length="254" mass="28621">MNDKEASLEKRNKRIAIILTLFFAFLLFINFIITSIFFTWADWVSLLLFSFLLITPAYFSNASMVITGGGRPIDGGKFFRDGRRILGDHKTIAGLKGPLYFGIPLSIMLFLILLFLWQPISEVIVQASAEGQYMLYDDIKIFQYYFLGGVFPVNFLVLLIRIILASYGAVIGDLVGSFLKRRLDIKSGSPFWIVDQLDFAVFALLFISIPSFISPSLFLLPDIFILIFVIILTPAVSIIANTVAYFVGLKSVPW</sequence>
<name>A0A0F9QNL4_9ZZZZ</name>
<accession>A0A0F9QNL4</accession>
<dbReference type="InterPro" id="IPR032690">
    <property type="entry name" value="CarS"/>
</dbReference>
<feature type="transmembrane region" description="Helical" evidence="1">
    <location>
        <begin position="191"/>
        <end position="213"/>
    </location>
</feature>
<comment type="caution">
    <text evidence="2">The sequence shown here is derived from an EMBL/GenBank/DDBJ whole genome shotgun (WGS) entry which is preliminary data.</text>
</comment>
<keyword evidence="1" id="KW-0812">Transmembrane</keyword>
<keyword evidence="1" id="KW-1133">Transmembrane helix</keyword>
<evidence type="ECO:0008006" key="3">
    <source>
        <dbReference type="Google" id="ProtNLM"/>
    </source>
</evidence>
<feature type="transmembrane region" description="Helical" evidence="1">
    <location>
        <begin position="225"/>
        <end position="248"/>
    </location>
</feature>
<dbReference type="Pfam" id="PF01864">
    <property type="entry name" value="CarS-like"/>
    <property type="match status" value="2"/>
</dbReference>
<gene>
    <name evidence="2" type="ORF">LCGC14_0751660</name>
</gene>
<dbReference type="AlphaFoldDB" id="A0A0F9QNL4"/>
<keyword evidence="1" id="KW-0472">Membrane</keyword>
<feature type="transmembrane region" description="Helical" evidence="1">
    <location>
        <begin position="43"/>
        <end position="61"/>
    </location>
</feature>
<dbReference type="PANTHER" id="PTHR39650:SF1">
    <property type="entry name" value="CDP-ARCHAEOL SYNTHASE"/>
    <property type="match status" value="1"/>
</dbReference>
<feature type="transmembrane region" description="Helical" evidence="1">
    <location>
        <begin position="144"/>
        <end position="170"/>
    </location>
</feature>
<feature type="transmembrane region" description="Helical" evidence="1">
    <location>
        <begin position="99"/>
        <end position="117"/>
    </location>
</feature>
<dbReference type="PANTHER" id="PTHR39650">
    <property type="entry name" value="CDP-ARCHAEOL SYNTHASE"/>
    <property type="match status" value="1"/>
</dbReference>
<proteinExistence type="predicted"/>
<protein>
    <recommendedName>
        <fullName evidence="3">CDP-2,3-bis-(O-geranylgeranyl)-sn-glycerol synthase</fullName>
    </recommendedName>
</protein>
<reference evidence="2" key="1">
    <citation type="journal article" date="2015" name="Nature">
        <title>Complex archaea that bridge the gap between prokaryotes and eukaryotes.</title>
        <authorList>
            <person name="Spang A."/>
            <person name="Saw J.H."/>
            <person name="Jorgensen S.L."/>
            <person name="Zaremba-Niedzwiedzka K."/>
            <person name="Martijn J."/>
            <person name="Lind A.E."/>
            <person name="van Eijk R."/>
            <person name="Schleper C."/>
            <person name="Guy L."/>
            <person name="Ettema T.J."/>
        </authorList>
    </citation>
    <scope>NUCLEOTIDE SEQUENCE</scope>
</reference>
<dbReference type="EMBL" id="LAZR01001816">
    <property type="protein sequence ID" value="KKN38612.1"/>
    <property type="molecule type" value="Genomic_DNA"/>
</dbReference>
<evidence type="ECO:0000256" key="1">
    <source>
        <dbReference type="SAM" id="Phobius"/>
    </source>
</evidence>
<evidence type="ECO:0000313" key="2">
    <source>
        <dbReference type="EMBL" id="KKN38612.1"/>
    </source>
</evidence>
<feature type="transmembrane region" description="Helical" evidence="1">
    <location>
        <begin position="15"/>
        <end position="37"/>
    </location>
</feature>
<organism evidence="2">
    <name type="scientific">marine sediment metagenome</name>
    <dbReference type="NCBI Taxonomy" id="412755"/>
    <lineage>
        <taxon>unclassified sequences</taxon>
        <taxon>metagenomes</taxon>
        <taxon>ecological metagenomes</taxon>
    </lineage>
</organism>